<evidence type="ECO:0000313" key="8">
    <source>
        <dbReference type="EMBL" id="MQT92632.1"/>
    </source>
</evidence>
<dbReference type="SUPFAM" id="SSF55073">
    <property type="entry name" value="Nucleotide cyclase"/>
    <property type="match status" value="1"/>
</dbReference>
<dbReference type="PANTHER" id="PTHR44757:SF2">
    <property type="entry name" value="BIOFILM ARCHITECTURE MAINTENANCE PROTEIN MBAA"/>
    <property type="match status" value="1"/>
</dbReference>
<dbReference type="InterPro" id="IPR035965">
    <property type="entry name" value="PAS-like_dom_sf"/>
</dbReference>
<dbReference type="PANTHER" id="PTHR44757">
    <property type="entry name" value="DIGUANYLATE CYCLASE DGCP"/>
    <property type="match status" value="1"/>
</dbReference>
<gene>
    <name evidence="8" type="ORF">GHO39_26430</name>
</gene>
<dbReference type="NCBIfam" id="TIGR00229">
    <property type="entry name" value="sensory_box"/>
    <property type="match status" value="1"/>
</dbReference>
<evidence type="ECO:0000256" key="1">
    <source>
        <dbReference type="ARBA" id="ARBA00012282"/>
    </source>
</evidence>
<evidence type="ECO:0000259" key="7">
    <source>
        <dbReference type="PROSITE" id="PS50887"/>
    </source>
</evidence>
<keyword evidence="3" id="KW-0472">Membrane</keyword>
<name>A0A7X2C6S5_9PSED</name>
<dbReference type="EC" id="3.1.4.52" evidence="1"/>
<dbReference type="InterPro" id="IPR000160">
    <property type="entry name" value="GGDEF_dom"/>
</dbReference>
<sequence length="629" mass="70144">MQPPSFTSLGIYSGLGFGLFLALLGAFVWRIDLINQRRKVRNKKFKSVFEELQDANFRSEQLNAELAREVEQRRLASTVFEAASEGIVILDPTYKMLTVNQAFSRISGYAVAELVGRRVDELACSRDARRHFPIIQASLAEHDSWLGELVETRKNGELYPQWLQLKVVRDDAAQVSHIVAFITDLSARRIVEARVRHLTHFDELTGLANRLLFKERLEEANQRVRQGTSRNLALLHIDLDRFKLLNDSLGPELADQVLQKIAERLTKALPEADTISRLSSDEFAVLFDAYGSLTSLARVATRLMGKLSRPIVVDGHELVVSASMGISLLPDGARDIAQLVSQANKAMQQAKHMGGGTFQFFSHSLQHSTLERLQLENQLRKAIGERKLSVFYQPKLCLKNGRLDSAEALVRWDHPELGSVSPSDFIALAEETGLIVLIGEFVLREACRQAAQWQQAGLAPIRVSVNLSGHQLRQGNLVSLVRQVLEDTGLAPHCLELEITESQLLENVDYVIATFQQLHELGVKLAIDDFGTGYSSLSYLKRFAVDYVKIDQTFIRGVGTCVEDDAITKAIIAMAHSLELKVVAEGVENEVQLAFLKEHQCDEVQGYLISSPTNAQAMADLLRAGVAIW</sequence>
<dbReference type="FunFam" id="3.20.20.450:FF:000001">
    <property type="entry name" value="Cyclic di-GMP phosphodiesterase yahA"/>
    <property type="match status" value="1"/>
</dbReference>
<dbReference type="SMART" id="SM00091">
    <property type="entry name" value="PAS"/>
    <property type="match status" value="1"/>
</dbReference>
<dbReference type="Pfam" id="PF13426">
    <property type="entry name" value="PAS_9"/>
    <property type="match status" value="1"/>
</dbReference>
<dbReference type="GO" id="GO:0071111">
    <property type="term" value="F:cyclic-guanylate-specific phosphodiesterase activity"/>
    <property type="evidence" value="ECO:0007669"/>
    <property type="project" value="UniProtKB-EC"/>
</dbReference>
<dbReference type="SMART" id="SM00052">
    <property type="entry name" value="EAL"/>
    <property type="match status" value="1"/>
</dbReference>
<dbReference type="InterPro" id="IPR052155">
    <property type="entry name" value="Biofilm_reg_signaling"/>
</dbReference>
<dbReference type="InterPro" id="IPR035919">
    <property type="entry name" value="EAL_sf"/>
</dbReference>
<comment type="caution">
    <text evidence="8">The sequence shown here is derived from an EMBL/GenBank/DDBJ whole genome shotgun (WGS) entry which is preliminary data.</text>
</comment>
<keyword evidence="3" id="KW-1133">Transmembrane helix</keyword>
<dbReference type="CDD" id="cd01948">
    <property type="entry name" value="EAL"/>
    <property type="match status" value="1"/>
</dbReference>
<organism evidence="8 9">
    <name type="scientific">Pseudomonas helleri</name>
    <dbReference type="NCBI Taxonomy" id="1608996"/>
    <lineage>
        <taxon>Bacteria</taxon>
        <taxon>Pseudomonadati</taxon>
        <taxon>Pseudomonadota</taxon>
        <taxon>Gammaproteobacteria</taxon>
        <taxon>Pseudomonadales</taxon>
        <taxon>Pseudomonadaceae</taxon>
        <taxon>Pseudomonas</taxon>
    </lineage>
</organism>
<dbReference type="InterPro" id="IPR000014">
    <property type="entry name" value="PAS"/>
</dbReference>
<dbReference type="NCBIfam" id="TIGR00254">
    <property type="entry name" value="GGDEF"/>
    <property type="match status" value="1"/>
</dbReference>
<dbReference type="PROSITE" id="PS50883">
    <property type="entry name" value="EAL"/>
    <property type="match status" value="1"/>
</dbReference>
<evidence type="ECO:0000256" key="2">
    <source>
        <dbReference type="ARBA" id="ARBA00022636"/>
    </source>
</evidence>
<evidence type="ECO:0000259" key="5">
    <source>
        <dbReference type="PROSITE" id="PS50113"/>
    </source>
</evidence>
<feature type="domain" description="PAS" evidence="4">
    <location>
        <begin position="72"/>
        <end position="117"/>
    </location>
</feature>
<dbReference type="InterPro" id="IPR001633">
    <property type="entry name" value="EAL_dom"/>
</dbReference>
<evidence type="ECO:0000259" key="6">
    <source>
        <dbReference type="PROSITE" id="PS50883"/>
    </source>
</evidence>
<dbReference type="Gene3D" id="3.20.20.450">
    <property type="entry name" value="EAL domain"/>
    <property type="match status" value="1"/>
</dbReference>
<feature type="domain" description="EAL" evidence="6">
    <location>
        <begin position="372"/>
        <end position="626"/>
    </location>
</feature>
<dbReference type="CDD" id="cd00130">
    <property type="entry name" value="PAS"/>
    <property type="match status" value="1"/>
</dbReference>
<accession>A0A7X2C6S5</accession>
<dbReference type="AlphaFoldDB" id="A0A7X2C6S5"/>
<keyword evidence="2" id="KW-0973">c-di-GMP</keyword>
<feature type="domain" description="GGDEF" evidence="7">
    <location>
        <begin position="230"/>
        <end position="363"/>
    </location>
</feature>
<dbReference type="Proteomes" id="UP000489190">
    <property type="component" value="Unassembled WGS sequence"/>
</dbReference>
<dbReference type="Gene3D" id="3.30.70.270">
    <property type="match status" value="1"/>
</dbReference>
<dbReference type="InterPro" id="IPR001610">
    <property type="entry name" value="PAC"/>
</dbReference>
<dbReference type="SMART" id="SM00267">
    <property type="entry name" value="GGDEF"/>
    <property type="match status" value="1"/>
</dbReference>
<evidence type="ECO:0000313" key="9">
    <source>
        <dbReference type="Proteomes" id="UP000489190"/>
    </source>
</evidence>
<dbReference type="InterPro" id="IPR029787">
    <property type="entry name" value="Nucleotide_cyclase"/>
</dbReference>
<dbReference type="Pfam" id="PF00990">
    <property type="entry name" value="GGDEF"/>
    <property type="match status" value="1"/>
</dbReference>
<protein>
    <recommendedName>
        <fullName evidence="1">cyclic-guanylate-specific phosphodiesterase</fullName>
        <ecNumber evidence="1">3.1.4.52</ecNumber>
    </recommendedName>
</protein>
<reference evidence="8 9" key="1">
    <citation type="submission" date="2019-10" db="EMBL/GenBank/DDBJ databases">
        <title>Evaluation of single-gene subtyping targets for Pseudomonas.</title>
        <authorList>
            <person name="Reichler S.J."/>
            <person name="Orsi R.H."/>
            <person name="Wiedmann M."/>
            <person name="Martin N.H."/>
            <person name="Murphy S.I."/>
        </authorList>
    </citation>
    <scope>NUCLEOTIDE SEQUENCE [LARGE SCALE GENOMIC DNA]</scope>
    <source>
        <strain evidence="8 9">FSL R10-3254</strain>
    </source>
</reference>
<evidence type="ECO:0000256" key="3">
    <source>
        <dbReference type="SAM" id="Phobius"/>
    </source>
</evidence>
<keyword evidence="3" id="KW-0812">Transmembrane</keyword>
<dbReference type="Gene3D" id="3.30.450.20">
    <property type="entry name" value="PAS domain"/>
    <property type="match status" value="1"/>
</dbReference>
<feature type="transmembrane region" description="Helical" evidence="3">
    <location>
        <begin position="6"/>
        <end position="29"/>
    </location>
</feature>
<proteinExistence type="predicted"/>
<dbReference type="Pfam" id="PF00563">
    <property type="entry name" value="EAL"/>
    <property type="match status" value="1"/>
</dbReference>
<dbReference type="EMBL" id="WIWI01000125">
    <property type="protein sequence ID" value="MQT92632.1"/>
    <property type="molecule type" value="Genomic_DNA"/>
</dbReference>
<dbReference type="PROSITE" id="PS50112">
    <property type="entry name" value="PAS"/>
    <property type="match status" value="1"/>
</dbReference>
<dbReference type="InterPro" id="IPR000700">
    <property type="entry name" value="PAS-assoc_C"/>
</dbReference>
<dbReference type="PROSITE" id="PS50887">
    <property type="entry name" value="GGDEF"/>
    <property type="match status" value="1"/>
</dbReference>
<dbReference type="SUPFAM" id="SSF55785">
    <property type="entry name" value="PYP-like sensor domain (PAS domain)"/>
    <property type="match status" value="1"/>
</dbReference>
<dbReference type="SMART" id="SM00086">
    <property type="entry name" value="PAC"/>
    <property type="match status" value="1"/>
</dbReference>
<feature type="domain" description="PAC" evidence="5">
    <location>
        <begin position="145"/>
        <end position="197"/>
    </location>
</feature>
<dbReference type="SUPFAM" id="SSF141868">
    <property type="entry name" value="EAL domain-like"/>
    <property type="match status" value="1"/>
</dbReference>
<evidence type="ECO:0000259" key="4">
    <source>
        <dbReference type="PROSITE" id="PS50112"/>
    </source>
</evidence>
<dbReference type="PROSITE" id="PS50113">
    <property type="entry name" value="PAC"/>
    <property type="match status" value="1"/>
</dbReference>
<dbReference type="InterPro" id="IPR043128">
    <property type="entry name" value="Rev_trsase/Diguanyl_cyclase"/>
</dbReference>
<dbReference type="CDD" id="cd01949">
    <property type="entry name" value="GGDEF"/>
    <property type="match status" value="1"/>
</dbReference>